<dbReference type="STRING" id="336963.C4JSK9"/>
<dbReference type="VEuPathDB" id="FungiDB:UREG_05448"/>
<proteinExistence type="predicted"/>
<dbReference type="EMBL" id="CH476617">
    <property type="protein sequence ID" value="EEP80606.1"/>
    <property type="molecule type" value="Genomic_DNA"/>
</dbReference>
<dbReference type="AlphaFoldDB" id="C4JSK9"/>
<evidence type="ECO:0000259" key="1">
    <source>
        <dbReference type="Pfam" id="PF12697"/>
    </source>
</evidence>
<protein>
    <recommendedName>
        <fullName evidence="1">AB hydrolase-1 domain-containing protein</fullName>
    </recommendedName>
</protein>
<organism evidence="2 3">
    <name type="scientific">Uncinocarpus reesii (strain UAMH 1704)</name>
    <dbReference type="NCBI Taxonomy" id="336963"/>
    <lineage>
        <taxon>Eukaryota</taxon>
        <taxon>Fungi</taxon>
        <taxon>Dikarya</taxon>
        <taxon>Ascomycota</taxon>
        <taxon>Pezizomycotina</taxon>
        <taxon>Eurotiomycetes</taxon>
        <taxon>Eurotiomycetidae</taxon>
        <taxon>Onygenales</taxon>
        <taxon>Onygenaceae</taxon>
        <taxon>Uncinocarpus</taxon>
    </lineage>
</organism>
<sequence length="353" mass="38604">MDSSGEMSATSMVSIGTHRLAMSVTGPDRCSVTDPIVIVLTGAGDVASSYVALARLVSRFSRILLYDRSGLGASDAGKPGHPRPSAVAAVAELHMLLTNAGILPPLLLVGHSFGAIIAREYLHLYPGAVAGMVLCDPASERQSDYFKIPDPNIDAVMGNLNYAQVTGLRTDTVLTREEWRTRAADILRGMSNWEAEAACFKETCEMLAAKKQCTDQALGSKPLSVIRANSARDYERIYKKGVEVGNGTEEQRRAFRHLLDKWDDIDHMMKVEQLQLSSNSRLVHLLDCGHHVHLVQPDVLAEEIKWPRDFTHDEDHGGEKGEGPECCAKSCDAHTPAIQVTVGPWMEELTESE</sequence>
<accession>C4JSK9</accession>
<dbReference type="Pfam" id="PF12697">
    <property type="entry name" value="Abhydrolase_6"/>
    <property type="match status" value="1"/>
</dbReference>
<dbReference type="GO" id="GO:0005783">
    <property type="term" value="C:endoplasmic reticulum"/>
    <property type="evidence" value="ECO:0007669"/>
    <property type="project" value="TreeGrafter"/>
</dbReference>
<dbReference type="PANTHER" id="PTHR43139">
    <property type="entry name" value="SI:DKEY-122A22.2"/>
    <property type="match status" value="1"/>
</dbReference>
<reference evidence="3" key="1">
    <citation type="journal article" date="2009" name="Genome Res.">
        <title>Comparative genomic analyses of the human fungal pathogens Coccidioides and their relatives.</title>
        <authorList>
            <person name="Sharpton T.J."/>
            <person name="Stajich J.E."/>
            <person name="Rounsley S.D."/>
            <person name="Gardner M.J."/>
            <person name="Wortman J.R."/>
            <person name="Jordar V.S."/>
            <person name="Maiti R."/>
            <person name="Kodira C.D."/>
            <person name="Neafsey D.E."/>
            <person name="Zeng Q."/>
            <person name="Hung C.-Y."/>
            <person name="McMahan C."/>
            <person name="Muszewska A."/>
            <person name="Grynberg M."/>
            <person name="Mandel M.A."/>
            <person name="Kellner E.M."/>
            <person name="Barker B.M."/>
            <person name="Galgiani J.N."/>
            <person name="Orbach M.J."/>
            <person name="Kirkland T.N."/>
            <person name="Cole G.T."/>
            <person name="Henn M.R."/>
            <person name="Birren B.W."/>
            <person name="Taylor J.W."/>
        </authorList>
    </citation>
    <scope>NUCLEOTIDE SEQUENCE [LARGE SCALE GENOMIC DNA]</scope>
    <source>
        <strain evidence="3">UAMH 1704</strain>
    </source>
</reference>
<dbReference type="Proteomes" id="UP000002058">
    <property type="component" value="Unassembled WGS sequence"/>
</dbReference>
<evidence type="ECO:0000313" key="2">
    <source>
        <dbReference type="EMBL" id="EEP80606.1"/>
    </source>
</evidence>
<dbReference type="HOGENOM" id="CLU_020336_9_1_1"/>
<dbReference type="SUPFAM" id="SSF53474">
    <property type="entry name" value="alpha/beta-Hydrolases"/>
    <property type="match status" value="1"/>
</dbReference>
<dbReference type="InterPro" id="IPR029058">
    <property type="entry name" value="AB_hydrolase_fold"/>
</dbReference>
<keyword evidence="3" id="KW-1185">Reference proteome</keyword>
<name>C4JSK9_UNCRE</name>
<dbReference type="InterPro" id="IPR052370">
    <property type="entry name" value="Meta-cleavage_hydrolase"/>
</dbReference>
<dbReference type="Gene3D" id="3.40.50.1820">
    <property type="entry name" value="alpha/beta hydrolase"/>
    <property type="match status" value="1"/>
</dbReference>
<dbReference type="RefSeq" id="XP_002584759.1">
    <property type="nucleotide sequence ID" value="XM_002584713.1"/>
</dbReference>
<dbReference type="InParanoid" id="C4JSK9"/>
<dbReference type="OMA" id="REAVCWV"/>
<feature type="domain" description="AB hydrolase-1" evidence="1">
    <location>
        <begin position="37"/>
        <end position="302"/>
    </location>
</feature>
<dbReference type="OrthoDB" id="294702at2759"/>
<evidence type="ECO:0000313" key="3">
    <source>
        <dbReference type="Proteomes" id="UP000002058"/>
    </source>
</evidence>
<dbReference type="PANTHER" id="PTHR43139:SF52">
    <property type="entry name" value="SI:DKEY-122A22.2"/>
    <property type="match status" value="1"/>
</dbReference>
<dbReference type="eggNOG" id="ENOG502QWGE">
    <property type="taxonomic scope" value="Eukaryota"/>
</dbReference>
<dbReference type="GeneID" id="8438097"/>
<gene>
    <name evidence="2" type="ORF">UREG_05448</name>
</gene>
<dbReference type="KEGG" id="ure:UREG_05448"/>
<dbReference type="InterPro" id="IPR000073">
    <property type="entry name" value="AB_hydrolase_1"/>
</dbReference>